<dbReference type="RefSeq" id="WP_366924564.1">
    <property type="nucleotide sequence ID" value="NZ_CP121694.1"/>
</dbReference>
<feature type="region of interest" description="Disordered" evidence="1">
    <location>
        <begin position="51"/>
        <end position="81"/>
    </location>
</feature>
<organism evidence="2 3">
    <name type="scientific">Metallumcola ferriviriculae</name>
    <dbReference type="NCBI Taxonomy" id="3039180"/>
    <lineage>
        <taxon>Bacteria</taxon>
        <taxon>Bacillati</taxon>
        <taxon>Bacillota</taxon>
        <taxon>Clostridia</taxon>
        <taxon>Neomoorellales</taxon>
        <taxon>Desulfitibacteraceae</taxon>
        <taxon>Metallumcola</taxon>
    </lineage>
</organism>
<proteinExistence type="predicted"/>
<evidence type="ECO:0000313" key="3">
    <source>
        <dbReference type="Proteomes" id="UP001329915"/>
    </source>
</evidence>
<feature type="compositionally biased region" description="Basic and acidic residues" evidence="1">
    <location>
        <begin position="51"/>
        <end position="63"/>
    </location>
</feature>
<evidence type="ECO:0000313" key="2">
    <source>
        <dbReference type="EMBL" id="WRO21734.1"/>
    </source>
</evidence>
<dbReference type="KEGG" id="dbc:MFMK1_001546"/>
<keyword evidence="3" id="KW-1185">Reference proteome</keyword>
<reference evidence="2 3" key="1">
    <citation type="submission" date="2023-04" db="EMBL/GenBank/DDBJ databases">
        <authorList>
            <person name="Hsu D."/>
        </authorList>
    </citation>
    <scope>NUCLEOTIDE SEQUENCE [LARGE SCALE GENOMIC DNA]</scope>
    <source>
        <strain evidence="2 3">MK1</strain>
    </source>
</reference>
<gene>
    <name evidence="2" type="ORF">MFMK1_001546</name>
</gene>
<accession>A0AAU0UNG9</accession>
<sequence length="81" mass="9319">MDNKRDKRDENEELAEELMARAGSINPNMKSSAHLALDRFRLAMSLNPADTKEAEELRNRLTEEEGYPGNDKPLGDRRRHP</sequence>
<dbReference type="Proteomes" id="UP001329915">
    <property type="component" value="Chromosome"/>
</dbReference>
<evidence type="ECO:0000256" key="1">
    <source>
        <dbReference type="SAM" id="MobiDB-lite"/>
    </source>
</evidence>
<dbReference type="AlphaFoldDB" id="A0AAU0UNG9"/>
<dbReference type="EMBL" id="CP121694">
    <property type="protein sequence ID" value="WRO21734.1"/>
    <property type="molecule type" value="Genomic_DNA"/>
</dbReference>
<protein>
    <submittedName>
        <fullName evidence="2">Uncharacterized protein</fullName>
    </submittedName>
</protein>
<name>A0AAU0UNG9_9FIRM</name>